<keyword evidence="5" id="KW-1185">Reference proteome</keyword>
<evidence type="ECO:0000256" key="2">
    <source>
        <dbReference type="PROSITE-ProRule" id="PRU00335"/>
    </source>
</evidence>
<feature type="domain" description="HTH tetR-type" evidence="3">
    <location>
        <begin position="15"/>
        <end position="74"/>
    </location>
</feature>
<evidence type="ECO:0000259" key="3">
    <source>
        <dbReference type="PROSITE" id="PS50977"/>
    </source>
</evidence>
<dbReference type="InterPro" id="IPR009057">
    <property type="entry name" value="Homeodomain-like_sf"/>
</dbReference>
<dbReference type="EMBL" id="FNAB01000016">
    <property type="protein sequence ID" value="SDE40690.1"/>
    <property type="molecule type" value="Genomic_DNA"/>
</dbReference>
<keyword evidence="1 2" id="KW-0238">DNA-binding</keyword>
<dbReference type="Gene3D" id="1.10.357.10">
    <property type="entry name" value="Tetracycline Repressor, domain 2"/>
    <property type="match status" value="1"/>
</dbReference>
<reference evidence="4 5" key="1">
    <citation type="submission" date="2016-10" db="EMBL/GenBank/DDBJ databases">
        <authorList>
            <person name="de Groot N.N."/>
        </authorList>
    </citation>
    <scope>NUCLEOTIDE SEQUENCE [LARGE SCALE GENOMIC DNA]</scope>
    <source>
        <strain evidence="4 5">JCM 11308</strain>
    </source>
</reference>
<dbReference type="PANTHER" id="PTHR30055">
    <property type="entry name" value="HTH-TYPE TRANSCRIPTIONAL REGULATOR RUTR"/>
    <property type="match status" value="1"/>
</dbReference>
<evidence type="ECO:0000256" key="1">
    <source>
        <dbReference type="ARBA" id="ARBA00023125"/>
    </source>
</evidence>
<proteinExistence type="predicted"/>
<dbReference type="Proteomes" id="UP000199417">
    <property type="component" value="Unassembled WGS sequence"/>
</dbReference>
<evidence type="ECO:0000313" key="5">
    <source>
        <dbReference type="Proteomes" id="UP000199417"/>
    </source>
</evidence>
<dbReference type="GO" id="GO:0003700">
    <property type="term" value="F:DNA-binding transcription factor activity"/>
    <property type="evidence" value="ECO:0007669"/>
    <property type="project" value="TreeGrafter"/>
</dbReference>
<dbReference type="AlphaFoldDB" id="A0A1G7CPJ1"/>
<dbReference type="PANTHER" id="PTHR30055:SF146">
    <property type="entry name" value="HTH-TYPE TRANSCRIPTIONAL DUAL REGULATOR CECR"/>
    <property type="match status" value="1"/>
</dbReference>
<dbReference type="InterPro" id="IPR041484">
    <property type="entry name" value="TetR_C_25"/>
</dbReference>
<dbReference type="InterPro" id="IPR050109">
    <property type="entry name" value="HTH-type_TetR-like_transc_reg"/>
</dbReference>
<dbReference type="STRING" id="168276.SAMN05444580_11684"/>
<name>A0A1G7CPJ1_9NOCA</name>
<dbReference type="PROSITE" id="PS50977">
    <property type="entry name" value="HTH_TETR_2"/>
    <property type="match status" value="1"/>
</dbReference>
<sequence length="231" mass="25055">MRSMNVDPQALSRDRTTRARIRDAAIAVFGEQGFSTGVRAVAAAAGVSPGLVNHHFGSKDALREECDAHVLEAIRVAKTESLTRPSATGLLQQLAEVEEYAPLVAYLVRSYQAGGSLARSMFEHLVATTEQYLADAVAAGTLRPSRDPAARARYLAMQNMGGTLLFLQMRGEHEDPVDWGRALRDLTDEIMFPALELFTEGLFIDTTFFDTVLQQRSESSTGAESTSGTAS</sequence>
<dbReference type="PRINTS" id="PR00455">
    <property type="entry name" value="HTHTETR"/>
</dbReference>
<dbReference type="Pfam" id="PF17933">
    <property type="entry name" value="TetR_C_25"/>
    <property type="match status" value="1"/>
</dbReference>
<protein>
    <submittedName>
        <fullName evidence="4">DNA-binding transcriptional regulator, AcrR family</fullName>
    </submittedName>
</protein>
<dbReference type="Pfam" id="PF00440">
    <property type="entry name" value="TetR_N"/>
    <property type="match status" value="1"/>
</dbReference>
<dbReference type="RefSeq" id="WP_072845982.1">
    <property type="nucleotide sequence ID" value="NZ_FNAB01000016.1"/>
</dbReference>
<accession>A0A1G7CPJ1</accession>
<feature type="DNA-binding region" description="H-T-H motif" evidence="2">
    <location>
        <begin position="37"/>
        <end position="56"/>
    </location>
</feature>
<organism evidence="4 5">
    <name type="scientific">Rhodococcus tukisamuensis</name>
    <dbReference type="NCBI Taxonomy" id="168276"/>
    <lineage>
        <taxon>Bacteria</taxon>
        <taxon>Bacillati</taxon>
        <taxon>Actinomycetota</taxon>
        <taxon>Actinomycetes</taxon>
        <taxon>Mycobacteriales</taxon>
        <taxon>Nocardiaceae</taxon>
        <taxon>Rhodococcus</taxon>
    </lineage>
</organism>
<evidence type="ECO:0000313" key="4">
    <source>
        <dbReference type="EMBL" id="SDE40690.1"/>
    </source>
</evidence>
<dbReference type="SUPFAM" id="SSF48498">
    <property type="entry name" value="Tetracyclin repressor-like, C-terminal domain"/>
    <property type="match status" value="1"/>
</dbReference>
<dbReference type="GO" id="GO:0000976">
    <property type="term" value="F:transcription cis-regulatory region binding"/>
    <property type="evidence" value="ECO:0007669"/>
    <property type="project" value="TreeGrafter"/>
</dbReference>
<dbReference type="InterPro" id="IPR036271">
    <property type="entry name" value="Tet_transcr_reg_TetR-rel_C_sf"/>
</dbReference>
<dbReference type="InterPro" id="IPR001647">
    <property type="entry name" value="HTH_TetR"/>
</dbReference>
<dbReference type="SUPFAM" id="SSF46689">
    <property type="entry name" value="Homeodomain-like"/>
    <property type="match status" value="1"/>
</dbReference>
<gene>
    <name evidence="4" type="ORF">SAMN05444580_11684</name>
</gene>